<dbReference type="PANTHER" id="PTHR43668">
    <property type="entry name" value="ALLANTOINASE"/>
    <property type="match status" value="1"/>
</dbReference>
<evidence type="ECO:0000256" key="4">
    <source>
        <dbReference type="ARBA" id="ARBA00022801"/>
    </source>
</evidence>
<dbReference type="GO" id="GO:0008270">
    <property type="term" value="F:zinc ion binding"/>
    <property type="evidence" value="ECO:0007669"/>
    <property type="project" value="UniProtKB-UniRule"/>
</dbReference>
<protein>
    <recommendedName>
        <fullName evidence="6">Dihydroorotase</fullName>
        <shortName evidence="6">DHOase</shortName>
        <ecNumber evidence="6">3.5.2.3</ecNumber>
    </recommendedName>
</protein>
<dbReference type="SUPFAM" id="SSF51556">
    <property type="entry name" value="Metallo-dependent hydrolases"/>
    <property type="match status" value="1"/>
</dbReference>
<evidence type="ECO:0000313" key="8">
    <source>
        <dbReference type="EMBL" id="ACZ42279.1"/>
    </source>
</evidence>
<feature type="binding site" evidence="6">
    <location>
        <position position="97"/>
    </location>
    <ligand>
        <name>substrate</name>
    </ligand>
</feature>
<name>D1CBW4_THET1</name>
<dbReference type="GO" id="GO:0004038">
    <property type="term" value="F:allantoinase activity"/>
    <property type="evidence" value="ECO:0007669"/>
    <property type="project" value="TreeGrafter"/>
</dbReference>
<dbReference type="STRING" id="525904.Tter_1372"/>
<evidence type="ECO:0000256" key="6">
    <source>
        <dbReference type="HAMAP-Rule" id="MF_00220"/>
    </source>
</evidence>
<feature type="binding site" evidence="6">
    <location>
        <begin position="65"/>
        <end position="67"/>
    </location>
    <ligand>
        <name>substrate</name>
    </ligand>
</feature>
<comment type="function">
    <text evidence="1 6">Catalyzes the reversible cyclization of carbamoyl aspartate to dihydroorotate.</text>
</comment>
<dbReference type="AlphaFoldDB" id="D1CBW4"/>
<feature type="binding site" evidence="6">
    <location>
        <position position="321"/>
    </location>
    <ligand>
        <name>Zn(2+)</name>
        <dbReference type="ChEBI" id="CHEBI:29105"/>
        <label>1</label>
    </ligand>
</feature>
<dbReference type="RefSeq" id="WP_012875314.1">
    <property type="nucleotide sequence ID" value="NC_013525.1"/>
</dbReference>
<dbReference type="Gene3D" id="2.30.40.10">
    <property type="entry name" value="Urease, subunit C, domain 1"/>
    <property type="match status" value="1"/>
</dbReference>
<dbReference type="HAMAP" id="MF_00220_B">
    <property type="entry name" value="PyrC_classI_B"/>
    <property type="match status" value="1"/>
</dbReference>
<dbReference type="eggNOG" id="COG0044">
    <property type="taxonomic scope" value="Bacteria"/>
</dbReference>
<evidence type="ECO:0000256" key="5">
    <source>
        <dbReference type="ARBA" id="ARBA00022975"/>
    </source>
</evidence>
<dbReference type="EC" id="3.5.2.3" evidence="6"/>
<feature type="binding site" evidence="6">
    <location>
        <begin position="339"/>
        <end position="340"/>
    </location>
    <ligand>
        <name>substrate</name>
    </ligand>
</feature>
<accession>D1CBW4</accession>
<comment type="similarity">
    <text evidence="2 6">Belongs to the metallo-dependent hydrolases superfamily. DHOase family. Class I DHOase subfamily.</text>
</comment>
<evidence type="ECO:0000259" key="7">
    <source>
        <dbReference type="Pfam" id="PF12890"/>
    </source>
</evidence>
<keyword evidence="4 6" id="KW-0378">Hydrolase</keyword>
<feature type="active site" evidence="6">
    <location>
        <position position="321"/>
    </location>
</feature>
<feature type="binding site" evidence="6">
    <location>
        <position position="181"/>
    </location>
    <ligand>
        <name>Zn(2+)</name>
        <dbReference type="ChEBI" id="CHEBI:29105"/>
        <label>2</label>
    </ligand>
</feature>
<dbReference type="InterPro" id="IPR002195">
    <property type="entry name" value="Dihydroorotase_CS"/>
</dbReference>
<keyword evidence="3 6" id="KW-0479">Metal-binding</keyword>
<dbReference type="GO" id="GO:0044205">
    <property type="term" value="P:'de novo' UMP biosynthetic process"/>
    <property type="evidence" value="ECO:0007669"/>
    <property type="project" value="UniProtKB-UniRule"/>
</dbReference>
<dbReference type="Gene3D" id="3.20.20.140">
    <property type="entry name" value="Metal-dependent hydrolases"/>
    <property type="match status" value="1"/>
</dbReference>
<dbReference type="GO" id="GO:0004151">
    <property type="term" value="F:dihydroorotase activity"/>
    <property type="evidence" value="ECO:0007669"/>
    <property type="project" value="UniProtKB-UniRule"/>
</dbReference>
<feature type="binding site" evidence="6">
    <location>
        <position position="234"/>
    </location>
    <ligand>
        <name>Zn(2+)</name>
        <dbReference type="ChEBI" id="CHEBI:29105"/>
        <label>2</label>
    </ligand>
</feature>
<sequence>MSRLLLSGARIVCPYTSIDSTGDVLIEDGRVAAVCIGKSLDVDQAESVDCKGLVLSPAFVDVHVHLREPGEEHKETIASGASAALAGGFTTICAMPNTNPAIDNSRLVRWVIDRANGTGIRVLPIGAITIARQGKVPVDYEAMVKAGAVAFSDDGSPVMNSRMMRLALLYSRTLGVPISSHCEDTELSAKGCMHDGAVSARLGLPGIPASAEEAMIYRDLSLAAETGGHIHIAHVSTSGGVEAIRHAKKIGVRVTAEATPHHFTFTDEWVAGWRDSSTDRCLSISAYDTNAKVNPPLRSREHVEAVIDGLVDGTIDAIATDHAPHSVLEKDCPFEEAAFGISGLETALPLSLELVRTGRISMMKMVSLLTISPAKAFGIDHWGIEEGRDANLVLFDPNLKWTVTPSALLSKGKNTPLIGRQVMGRVLMTISGNKRYVREELKAKWKQH</sequence>
<dbReference type="InterPro" id="IPR032466">
    <property type="entry name" value="Metal_Hydrolase"/>
</dbReference>
<keyword evidence="5 6" id="KW-0665">Pyrimidine biosynthesis</keyword>
<dbReference type="PROSITE" id="PS00483">
    <property type="entry name" value="DIHYDROOROTASE_2"/>
    <property type="match status" value="1"/>
</dbReference>
<dbReference type="HOGENOM" id="CLU_015572_1_0_0"/>
<dbReference type="GO" id="GO:0005737">
    <property type="term" value="C:cytoplasm"/>
    <property type="evidence" value="ECO:0007669"/>
    <property type="project" value="TreeGrafter"/>
</dbReference>
<feature type="binding site" evidence="6">
    <location>
        <position position="154"/>
    </location>
    <ligand>
        <name>Zn(2+)</name>
        <dbReference type="ChEBI" id="CHEBI:29105"/>
        <label>2</label>
    </ligand>
</feature>
<feature type="binding site" evidence="6">
    <location>
        <position position="63"/>
    </location>
    <ligand>
        <name>Zn(2+)</name>
        <dbReference type="ChEBI" id="CHEBI:29105"/>
        <label>1</label>
    </ligand>
</feature>
<feature type="binding site" evidence="6">
    <location>
        <position position="325"/>
    </location>
    <ligand>
        <name>substrate</name>
    </ligand>
</feature>
<dbReference type="KEGG" id="ttr:Tter_1372"/>
<organism evidence="8 9">
    <name type="scientific">Thermobaculum terrenum (strain ATCC BAA-798 / CCMEE 7001 / YNP1)</name>
    <dbReference type="NCBI Taxonomy" id="525904"/>
    <lineage>
        <taxon>Bacteria</taxon>
        <taxon>Bacillati</taxon>
        <taxon>Chloroflexota</taxon>
        <taxon>Chloroflexia</taxon>
        <taxon>Candidatus Thermobaculales</taxon>
        <taxon>Candidatus Thermobaculaceae</taxon>
        <taxon>Thermobaculum</taxon>
    </lineage>
</organism>
<feature type="binding site" evidence="6">
    <location>
        <position position="154"/>
    </location>
    <ligand>
        <name>Zn(2+)</name>
        <dbReference type="ChEBI" id="CHEBI:29105"/>
        <label>1</label>
    </ligand>
</feature>
<dbReference type="NCBIfam" id="TIGR00857">
    <property type="entry name" value="pyrC_multi"/>
    <property type="match status" value="1"/>
</dbReference>
<feature type="binding site" evidence="6">
    <location>
        <position position="65"/>
    </location>
    <ligand>
        <name>Zn(2+)</name>
        <dbReference type="ChEBI" id="CHEBI:29105"/>
        <label>1</label>
    </ligand>
</feature>
<comment type="pathway">
    <text evidence="6">Pyrimidine metabolism; UMP biosynthesis via de novo pathway; (S)-dihydroorotate from bicarbonate: step 3/3.</text>
</comment>
<evidence type="ECO:0000256" key="1">
    <source>
        <dbReference type="ARBA" id="ARBA00002368"/>
    </source>
</evidence>
<comment type="catalytic activity">
    <reaction evidence="6">
        <text>(S)-dihydroorotate + H2O = N-carbamoyl-L-aspartate + H(+)</text>
        <dbReference type="Rhea" id="RHEA:24296"/>
        <dbReference type="ChEBI" id="CHEBI:15377"/>
        <dbReference type="ChEBI" id="CHEBI:15378"/>
        <dbReference type="ChEBI" id="CHEBI:30864"/>
        <dbReference type="ChEBI" id="CHEBI:32814"/>
        <dbReference type="EC" id="3.5.2.3"/>
    </reaction>
</comment>
<evidence type="ECO:0000256" key="2">
    <source>
        <dbReference type="ARBA" id="ARBA00010286"/>
    </source>
</evidence>
<feature type="binding site" evidence="6">
    <location>
        <position position="294"/>
    </location>
    <ligand>
        <name>substrate</name>
    </ligand>
</feature>
<dbReference type="CDD" id="cd01317">
    <property type="entry name" value="DHOase_IIa"/>
    <property type="match status" value="1"/>
</dbReference>
<dbReference type="InterPro" id="IPR024403">
    <property type="entry name" value="DHOase_cat"/>
</dbReference>
<keyword evidence="9" id="KW-1185">Reference proteome</keyword>
<dbReference type="PROSITE" id="PS00482">
    <property type="entry name" value="DIHYDROOROTASE_1"/>
    <property type="match status" value="1"/>
</dbReference>
<dbReference type="Pfam" id="PF12890">
    <property type="entry name" value="DHOase"/>
    <property type="match status" value="1"/>
</dbReference>
<dbReference type="UniPathway" id="UPA00070">
    <property type="reaction ID" value="UER00117"/>
</dbReference>
<dbReference type="InterPro" id="IPR004722">
    <property type="entry name" value="DHOase"/>
</dbReference>
<dbReference type="SUPFAM" id="SSF51338">
    <property type="entry name" value="Composite domain of metallo-dependent hydrolases"/>
    <property type="match status" value="1"/>
</dbReference>
<dbReference type="Proteomes" id="UP000000323">
    <property type="component" value="Chromosome 1"/>
</dbReference>
<dbReference type="PANTHER" id="PTHR43668:SF2">
    <property type="entry name" value="ALLANTOINASE"/>
    <property type="match status" value="1"/>
</dbReference>
<dbReference type="GO" id="GO:0006145">
    <property type="term" value="P:purine nucleobase catabolic process"/>
    <property type="evidence" value="ECO:0007669"/>
    <property type="project" value="TreeGrafter"/>
</dbReference>
<dbReference type="InterPro" id="IPR050138">
    <property type="entry name" value="DHOase/Allantoinase_Hydrolase"/>
</dbReference>
<evidence type="ECO:0000313" key="9">
    <source>
        <dbReference type="Proteomes" id="UP000000323"/>
    </source>
</evidence>
<keyword evidence="6" id="KW-0862">Zinc</keyword>
<feature type="domain" description="Dihydroorotase catalytic" evidence="7">
    <location>
        <begin position="54"/>
        <end position="237"/>
    </location>
</feature>
<gene>
    <name evidence="6" type="primary">pyrC</name>
    <name evidence="8" type="ordered locus">Tter_1372</name>
</gene>
<reference evidence="9" key="1">
    <citation type="journal article" date="2010" name="Stand. Genomic Sci.">
        <title>Complete genome sequence of 'Thermobaculum terrenum' type strain (YNP1).</title>
        <authorList>
            <person name="Kiss H."/>
            <person name="Cleland D."/>
            <person name="Lapidus A."/>
            <person name="Lucas S."/>
            <person name="Glavina Del Rio T."/>
            <person name="Nolan M."/>
            <person name="Tice H."/>
            <person name="Han C."/>
            <person name="Goodwin L."/>
            <person name="Pitluck S."/>
            <person name="Liolios K."/>
            <person name="Ivanova N."/>
            <person name="Mavromatis K."/>
            <person name="Ovchinnikova G."/>
            <person name="Pati A."/>
            <person name="Chen A."/>
            <person name="Palaniappan K."/>
            <person name="Land M."/>
            <person name="Hauser L."/>
            <person name="Chang Y."/>
            <person name="Jeffries C."/>
            <person name="Lu M."/>
            <person name="Brettin T."/>
            <person name="Detter J."/>
            <person name="Goker M."/>
            <person name="Tindall B."/>
            <person name="Beck B."/>
            <person name="McDermott T."/>
            <person name="Woyke T."/>
            <person name="Bristow J."/>
            <person name="Eisen J."/>
            <person name="Markowitz V."/>
            <person name="Hugenholtz P."/>
            <person name="Kyrpides N."/>
            <person name="Klenk H."/>
            <person name="Cheng J."/>
        </authorList>
    </citation>
    <scope>NUCLEOTIDE SEQUENCE [LARGE SCALE GENOMIC DNA]</scope>
    <source>
        <strain evidence="9">ATCC BAA-798 / YNP1</strain>
    </source>
</reference>
<evidence type="ECO:0000256" key="3">
    <source>
        <dbReference type="ARBA" id="ARBA00022723"/>
    </source>
</evidence>
<comment type="cofactor">
    <cofactor evidence="6">
        <name>Zn(2+)</name>
        <dbReference type="ChEBI" id="CHEBI:29105"/>
    </cofactor>
    <text evidence="6">Binds 2 Zn(2+) ions per subunit.</text>
</comment>
<dbReference type="EMBL" id="CP001825">
    <property type="protein sequence ID" value="ACZ42279.1"/>
    <property type="molecule type" value="Genomic_DNA"/>
</dbReference>
<dbReference type="InterPro" id="IPR011059">
    <property type="entry name" value="Metal-dep_hydrolase_composite"/>
</dbReference>
<proteinExistence type="inferred from homology"/>